<dbReference type="Proteomes" id="UP000299102">
    <property type="component" value="Unassembled WGS sequence"/>
</dbReference>
<evidence type="ECO:0000313" key="2">
    <source>
        <dbReference type="Proteomes" id="UP000299102"/>
    </source>
</evidence>
<comment type="caution">
    <text evidence="1">The sequence shown here is derived from an EMBL/GenBank/DDBJ whole genome shotgun (WGS) entry which is preliminary data.</text>
</comment>
<accession>A0A4C1VTJ5</accession>
<proteinExistence type="predicted"/>
<protein>
    <submittedName>
        <fullName evidence="1">Uncharacterized protein</fullName>
    </submittedName>
</protein>
<dbReference type="EMBL" id="BGZK01000419">
    <property type="protein sequence ID" value="GBP42476.1"/>
    <property type="molecule type" value="Genomic_DNA"/>
</dbReference>
<reference evidence="1 2" key="1">
    <citation type="journal article" date="2019" name="Commun. Biol.">
        <title>The bagworm genome reveals a unique fibroin gene that provides high tensile strength.</title>
        <authorList>
            <person name="Kono N."/>
            <person name="Nakamura H."/>
            <person name="Ohtoshi R."/>
            <person name="Tomita M."/>
            <person name="Numata K."/>
            <person name="Arakawa K."/>
        </authorList>
    </citation>
    <scope>NUCLEOTIDE SEQUENCE [LARGE SCALE GENOMIC DNA]</scope>
</reference>
<name>A0A4C1VTJ5_EUMVA</name>
<keyword evidence="2" id="KW-1185">Reference proteome</keyword>
<sequence length="111" mass="12934">MKIHFPRERHTIRAVRFAHIFMHENGFSMALESIKIRYDNAASFLMQFRDRRGGNEVVTSPPSTLECSQGPMNIPFGVVAHAKCPRPRWHGRPMWTVIRIFRAYIQLKPAD</sequence>
<evidence type="ECO:0000313" key="1">
    <source>
        <dbReference type="EMBL" id="GBP42476.1"/>
    </source>
</evidence>
<gene>
    <name evidence="1" type="ORF">EVAR_29279_1</name>
</gene>
<organism evidence="1 2">
    <name type="scientific">Eumeta variegata</name>
    <name type="common">Bagworm moth</name>
    <name type="synonym">Eumeta japonica</name>
    <dbReference type="NCBI Taxonomy" id="151549"/>
    <lineage>
        <taxon>Eukaryota</taxon>
        <taxon>Metazoa</taxon>
        <taxon>Ecdysozoa</taxon>
        <taxon>Arthropoda</taxon>
        <taxon>Hexapoda</taxon>
        <taxon>Insecta</taxon>
        <taxon>Pterygota</taxon>
        <taxon>Neoptera</taxon>
        <taxon>Endopterygota</taxon>
        <taxon>Lepidoptera</taxon>
        <taxon>Glossata</taxon>
        <taxon>Ditrysia</taxon>
        <taxon>Tineoidea</taxon>
        <taxon>Psychidae</taxon>
        <taxon>Oiketicinae</taxon>
        <taxon>Eumeta</taxon>
    </lineage>
</organism>
<dbReference type="AlphaFoldDB" id="A0A4C1VTJ5"/>